<sequence length="141" mass="17294">MIVNSYFWSIKVYTSQFSHKLVERFYWGDYTLEQFSRWKWYFKYRAALLQIKYPRYYIRTAWGPEPATRSKNTILKARIRAKKAKITQYSKKLKMAKDEWNELFPISENELYIKANQKIERLKRELNEMQIEIQSNSLTKN</sequence>
<organism evidence="2 3">
    <name type="scientific">Leeuwenhoekiella marinoflava</name>
    <dbReference type="NCBI Taxonomy" id="988"/>
    <lineage>
        <taxon>Bacteria</taxon>
        <taxon>Pseudomonadati</taxon>
        <taxon>Bacteroidota</taxon>
        <taxon>Flavobacteriia</taxon>
        <taxon>Flavobacteriales</taxon>
        <taxon>Flavobacteriaceae</taxon>
        <taxon>Leeuwenhoekiella</taxon>
    </lineage>
</organism>
<dbReference type="AlphaFoldDB" id="A0A4V1KSK2"/>
<evidence type="ECO:0000256" key="1">
    <source>
        <dbReference type="SAM" id="Coils"/>
    </source>
</evidence>
<reference evidence="2 3" key="1">
    <citation type="submission" date="2018-07" db="EMBL/GenBank/DDBJ databases">
        <title>Leeuwenhoekiella genomics.</title>
        <authorList>
            <person name="Tahon G."/>
            <person name="Willems A."/>
        </authorList>
    </citation>
    <scope>NUCLEOTIDE SEQUENCE [LARGE SCALE GENOMIC DNA]</scope>
    <source>
        <strain evidence="2 3">LMG 1345</strain>
    </source>
</reference>
<protein>
    <submittedName>
        <fullName evidence="2">Uncharacterized protein</fullName>
    </submittedName>
</protein>
<name>A0A4V1KSK2_9FLAO</name>
<dbReference type="STRING" id="1122159.SAMN02745246_01389"/>
<dbReference type="Proteomes" id="UP000290608">
    <property type="component" value="Unassembled WGS sequence"/>
</dbReference>
<dbReference type="RefSeq" id="WP_073098503.1">
    <property type="nucleotide sequence ID" value="NZ_QOVL01000005.1"/>
</dbReference>
<comment type="caution">
    <text evidence="2">The sequence shown here is derived from an EMBL/GenBank/DDBJ whole genome shotgun (WGS) entry which is preliminary data.</text>
</comment>
<accession>A0A4V1KSK2</accession>
<keyword evidence="1" id="KW-0175">Coiled coil</keyword>
<dbReference type="EMBL" id="QOVL01000005">
    <property type="protein sequence ID" value="RXG32028.1"/>
    <property type="molecule type" value="Genomic_DNA"/>
</dbReference>
<proteinExistence type="predicted"/>
<evidence type="ECO:0000313" key="3">
    <source>
        <dbReference type="Proteomes" id="UP000290608"/>
    </source>
</evidence>
<gene>
    <name evidence="2" type="ORF">DSL99_1333</name>
</gene>
<feature type="coiled-coil region" evidence="1">
    <location>
        <begin position="79"/>
        <end position="139"/>
    </location>
</feature>
<evidence type="ECO:0000313" key="2">
    <source>
        <dbReference type="EMBL" id="RXG32028.1"/>
    </source>
</evidence>